<proteinExistence type="predicted"/>
<comment type="caution">
    <text evidence="1">The sequence shown here is derived from an EMBL/GenBank/DDBJ whole genome shotgun (WGS) entry which is preliminary data.</text>
</comment>
<dbReference type="OrthoDB" id="9807209at2"/>
<dbReference type="RefSeq" id="WP_135170486.1">
    <property type="nucleotide sequence ID" value="NZ_SPQU01000011.1"/>
</dbReference>
<dbReference type="Proteomes" id="UP000298225">
    <property type="component" value="Unassembled WGS sequence"/>
</dbReference>
<organism evidence="1 2">
    <name type="scientific">Bradyrhizobium frederickii</name>
    <dbReference type="NCBI Taxonomy" id="2560054"/>
    <lineage>
        <taxon>Bacteria</taxon>
        <taxon>Pseudomonadati</taxon>
        <taxon>Pseudomonadota</taxon>
        <taxon>Alphaproteobacteria</taxon>
        <taxon>Hyphomicrobiales</taxon>
        <taxon>Nitrobacteraceae</taxon>
        <taxon>Bradyrhizobium</taxon>
    </lineage>
</organism>
<dbReference type="SUPFAM" id="SSF53756">
    <property type="entry name" value="UDP-Glycosyltransferase/glycogen phosphorylase"/>
    <property type="match status" value="1"/>
</dbReference>
<reference evidence="1 2" key="1">
    <citation type="submission" date="2019-03" db="EMBL/GenBank/DDBJ databases">
        <title>Bradyrhizobium strains diversity isolated from Chamaecrista fasciculata.</title>
        <authorList>
            <person name="Urquiaga M.C.O."/>
            <person name="Hungria M."/>
            <person name="Delamuta J.R.M."/>
        </authorList>
    </citation>
    <scope>NUCLEOTIDE SEQUENCE [LARGE SCALE GENOMIC DNA]</scope>
    <source>
        <strain evidence="1 2">CNPSo 3424</strain>
    </source>
</reference>
<dbReference type="AlphaFoldDB" id="A0A4Y9L2C1"/>
<evidence type="ECO:0000313" key="1">
    <source>
        <dbReference type="EMBL" id="TFV36384.1"/>
    </source>
</evidence>
<dbReference type="EMBL" id="SPQU01000011">
    <property type="protein sequence ID" value="TFV36384.1"/>
    <property type="molecule type" value="Genomic_DNA"/>
</dbReference>
<evidence type="ECO:0000313" key="2">
    <source>
        <dbReference type="Proteomes" id="UP000298225"/>
    </source>
</evidence>
<accession>A0A4Y9L2C1</accession>
<gene>
    <name evidence="1" type="ORF">E4K66_24125</name>
</gene>
<keyword evidence="2" id="KW-1185">Reference proteome</keyword>
<sequence>MITALSENSEVKLVCFADHNSTKIEQHADSSNTIEISADLRSDFSSLFSIFPNNSNRYWRPKFRDVVIDLIGEYQPHAVVIDSLAMAWLISYVEKFRHRASIIYFSHNYETGLRKSIAADRDATWIARAVRILDSAKTSRLERKICRKADLITAITRTDLRNYEEEFPQANCLLLLPGYTTIPANLRTFPKGRTVCIIGSFLWSTKRSNLLNFLEQSFDILHQNNITLKIIGNIQDEFKQQLLQQYPQLVVTGQVASIDDASAECRAGLLIDTIGGGFKLKALDYIFLGLPIFALPGCMHGLDLESETDFIERRDVRSLVLALADLISSENMSQMRIAAFEKSKAKYSWQTSSNALYNFLQTKQQIE</sequence>
<protein>
    <submittedName>
        <fullName evidence="1">Glycosyltransferase family 1 protein</fullName>
    </submittedName>
</protein>
<dbReference type="Gene3D" id="3.40.50.2000">
    <property type="entry name" value="Glycogen Phosphorylase B"/>
    <property type="match status" value="1"/>
</dbReference>
<dbReference type="Pfam" id="PF13692">
    <property type="entry name" value="Glyco_trans_1_4"/>
    <property type="match status" value="1"/>
</dbReference>
<dbReference type="GO" id="GO:0016740">
    <property type="term" value="F:transferase activity"/>
    <property type="evidence" value="ECO:0007669"/>
    <property type="project" value="UniProtKB-KW"/>
</dbReference>
<keyword evidence="1" id="KW-0808">Transferase</keyword>
<name>A0A4Y9L2C1_9BRAD</name>